<sequence length="158" mass="16990">EGFARTESDPGTDLLSTLYRARAALADSADAPENDQTVRARKQAAGLDRWAKVLEAHEPESSAAGILMLHEAAKTLRCFADAPPGETGKLNIVRSIDTTVRNEAFCRPLVWEKAWRRSDGQEILNGHGRSIGIAASEADAEEIVEAHNTALAAAQKGE</sequence>
<accession>A0A0F8ZME4</accession>
<comment type="caution">
    <text evidence="1">The sequence shown here is derived from an EMBL/GenBank/DDBJ whole genome shotgun (WGS) entry which is preliminary data.</text>
</comment>
<reference evidence="1" key="1">
    <citation type="journal article" date="2015" name="Nature">
        <title>Complex archaea that bridge the gap between prokaryotes and eukaryotes.</title>
        <authorList>
            <person name="Spang A."/>
            <person name="Saw J.H."/>
            <person name="Jorgensen S.L."/>
            <person name="Zaremba-Niedzwiedzka K."/>
            <person name="Martijn J."/>
            <person name="Lind A.E."/>
            <person name="van Eijk R."/>
            <person name="Schleper C."/>
            <person name="Guy L."/>
            <person name="Ettema T.J."/>
        </authorList>
    </citation>
    <scope>NUCLEOTIDE SEQUENCE</scope>
</reference>
<evidence type="ECO:0000313" key="1">
    <source>
        <dbReference type="EMBL" id="KKK67574.1"/>
    </source>
</evidence>
<dbReference type="AlphaFoldDB" id="A0A0F8ZME4"/>
<dbReference type="EMBL" id="LAZR01059546">
    <property type="protein sequence ID" value="KKK67574.1"/>
    <property type="molecule type" value="Genomic_DNA"/>
</dbReference>
<name>A0A0F8ZME4_9ZZZZ</name>
<feature type="non-terminal residue" evidence="1">
    <location>
        <position position="1"/>
    </location>
</feature>
<gene>
    <name evidence="1" type="ORF">LCGC14_2952730</name>
</gene>
<proteinExistence type="predicted"/>
<organism evidence="1">
    <name type="scientific">marine sediment metagenome</name>
    <dbReference type="NCBI Taxonomy" id="412755"/>
    <lineage>
        <taxon>unclassified sequences</taxon>
        <taxon>metagenomes</taxon>
        <taxon>ecological metagenomes</taxon>
    </lineage>
</organism>
<protein>
    <submittedName>
        <fullName evidence="1">Uncharacterized protein</fullName>
    </submittedName>
</protein>